<keyword evidence="3" id="KW-1185">Reference proteome</keyword>
<feature type="transmembrane region" description="Helical" evidence="1">
    <location>
        <begin position="12"/>
        <end position="35"/>
    </location>
</feature>
<proteinExistence type="predicted"/>
<evidence type="ECO:0000313" key="2">
    <source>
        <dbReference type="EMBL" id="TLD93407.1"/>
    </source>
</evidence>
<comment type="caution">
    <text evidence="2">The sequence shown here is derived from an EMBL/GenBank/DDBJ whole genome shotgun (WGS) entry which is preliminary data.</text>
</comment>
<organism evidence="2 3">
    <name type="scientific">Helicobacter magdeburgensis</name>
    <dbReference type="NCBI Taxonomy" id="471858"/>
    <lineage>
        <taxon>Bacteria</taxon>
        <taxon>Pseudomonadati</taxon>
        <taxon>Campylobacterota</taxon>
        <taxon>Epsilonproteobacteria</taxon>
        <taxon>Campylobacterales</taxon>
        <taxon>Helicobacteraceae</taxon>
        <taxon>Helicobacter</taxon>
    </lineage>
</organism>
<keyword evidence="1" id="KW-0812">Transmembrane</keyword>
<evidence type="ECO:0000256" key="1">
    <source>
        <dbReference type="SAM" id="Phobius"/>
    </source>
</evidence>
<keyword evidence="1" id="KW-1133">Transmembrane helix</keyword>
<evidence type="ECO:0000313" key="3">
    <source>
        <dbReference type="Proteomes" id="UP000029921"/>
    </source>
</evidence>
<dbReference type="Proteomes" id="UP000029921">
    <property type="component" value="Unassembled WGS sequence"/>
</dbReference>
<reference evidence="2 3" key="1">
    <citation type="journal article" date="2014" name="Genome Announc.">
        <title>Draft genome sequences of eight enterohepatic helicobacter species isolated from both laboratory and wild rodents.</title>
        <authorList>
            <person name="Sheh A."/>
            <person name="Shen Z."/>
            <person name="Fox J.G."/>
        </authorList>
    </citation>
    <scope>NUCLEOTIDE SEQUENCE [LARGE SCALE GENOMIC DNA]</scope>
    <source>
        <strain evidence="2 3">MIT 96-1001</strain>
    </source>
</reference>
<dbReference type="RefSeq" id="WP_034587309.1">
    <property type="nucleotide sequence ID" value="NZ_JRPE02000002.1"/>
</dbReference>
<sequence>MTAKKTNDKAIIGGILIVLAPIIFLYGIIAFEIAVNISYKNNTNIELVLFVIEHQTLLSTLFIVALVFCVAFGVVYSQATNQMPWFLLPVILIALSLDVFAYKTPYIKLQEQENRIIQDLIDQGKITEESLKAGFFEEYIKLPAELAVCFDKEFKGELCGILFDKLLAEERIKIEARNETRKTAQATKEKQENKLMENYNQILQQTK</sequence>
<feature type="transmembrane region" description="Helical" evidence="1">
    <location>
        <begin position="83"/>
        <end position="102"/>
    </location>
</feature>
<feature type="transmembrane region" description="Helical" evidence="1">
    <location>
        <begin position="56"/>
        <end position="77"/>
    </location>
</feature>
<accession>A0A4U8T4G7</accession>
<dbReference type="AlphaFoldDB" id="A0A4U8T4G7"/>
<keyword evidence="1" id="KW-0472">Membrane</keyword>
<name>A0A4U8T4G7_9HELI</name>
<dbReference type="EMBL" id="JRPE02000002">
    <property type="protein sequence ID" value="TLD93407.1"/>
    <property type="molecule type" value="Genomic_DNA"/>
</dbReference>
<protein>
    <submittedName>
        <fullName evidence="2">Uncharacterized protein</fullName>
    </submittedName>
</protein>
<gene>
    <name evidence="2" type="ORF">LS74_001370</name>
</gene>